<feature type="region of interest" description="Disordered" evidence="1">
    <location>
        <begin position="1"/>
        <end position="27"/>
    </location>
</feature>
<accession>A0A840WLY6</accession>
<dbReference type="EMBL" id="JACIJS010000002">
    <property type="protein sequence ID" value="MBB5514662.1"/>
    <property type="molecule type" value="Genomic_DNA"/>
</dbReference>
<reference evidence="2 3" key="1">
    <citation type="submission" date="2020-08" db="EMBL/GenBank/DDBJ databases">
        <title>Genomic Encyclopedia of Type Strains, Phase IV (KMG-IV): sequencing the most valuable type-strain genomes for metagenomic binning, comparative biology and taxonomic classification.</title>
        <authorList>
            <person name="Goeker M."/>
        </authorList>
    </citation>
    <scope>NUCLEOTIDE SEQUENCE [LARGE SCALE GENOMIC DNA]</scope>
    <source>
        <strain evidence="2 3">DSM 103377</strain>
    </source>
</reference>
<evidence type="ECO:0000256" key="1">
    <source>
        <dbReference type="SAM" id="MobiDB-lite"/>
    </source>
</evidence>
<keyword evidence="3" id="KW-1185">Reference proteome</keyword>
<name>A0A840WLY6_9RHOB</name>
<evidence type="ECO:0000313" key="3">
    <source>
        <dbReference type="Proteomes" id="UP000553766"/>
    </source>
</evidence>
<proteinExistence type="predicted"/>
<dbReference type="Proteomes" id="UP000553766">
    <property type="component" value="Unassembled WGS sequence"/>
</dbReference>
<sequence>MADPLDARMRALHDSGQHGELSHLHEEAATRPLPLEARRFHLTHAWVYALVEGDAPHVARLEDQLRVLGGL</sequence>
<comment type="caution">
    <text evidence="2">The sequence shown here is derived from an EMBL/GenBank/DDBJ whole genome shotgun (WGS) entry which is preliminary data.</text>
</comment>
<dbReference type="RefSeq" id="WP_184008526.1">
    <property type="nucleotide sequence ID" value="NZ_JACIJS010000002.1"/>
</dbReference>
<protein>
    <submittedName>
        <fullName evidence="2">Uncharacterized protein</fullName>
    </submittedName>
</protein>
<gene>
    <name evidence="2" type="ORF">FHS89_000668</name>
</gene>
<organism evidence="2 3">
    <name type="scientific">Rubricella aquisinus</name>
    <dbReference type="NCBI Taxonomy" id="2028108"/>
    <lineage>
        <taxon>Bacteria</taxon>
        <taxon>Pseudomonadati</taxon>
        <taxon>Pseudomonadota</taxon>
        <taxon>Alphaproteobacteria</taxon>
        <taxon>Rhodobacterales</taxon>
        <taxon>Paracoccaceae</taxon>
        <taxon>Rubricella</taxon>
    </lineage>
</organism>
<dbReference type="AlphaFoldDB" id="A0A840WLY6"/>
<evidence type="ECO:0000313" key="2">
    <source>
        <dbReference type="EMBL" id="MBB5514662.1"/>
    </source>
</evidence>